<comment type="caution">
    <text evidence="2">The sequence shown here is derived from an EMBL/GenBank/DDBJ whole genome shotgun (WGS) entry which is preliminary data.</text>
</comment>
<dbReference type="InterPro" id="IPR041228">
    <property type="entry name" value="Dynein_C"/>
</dbReference>
<dbReference type="AlphaFoldDB" id="A0A820EJY5"/>
<evidence type="ECO:0000313" key="3">
    <source>
        <dbReference type="Proteomes" id="UP000663868"/>
    </source>
</evidence>
<accession>A0A820EJY5</accession>
<name>A0A820EJY5_9BILA</name>
<dbReference type="Gene3D" id="1.20.1270.280">
    <property type="match status" value="1"/>
</dbReference>
<dbReference type="Proteomes" id="UP000663868">
    <property type="component" value="Unassembled WGS sequence"/>
</dbReference>
<reference evidence="2" key="1">
    <citation type="submission" date="2021-02" db="EMBL/GenBank/DDBJ databases">
        <authorList>
            <person name="Nowell W R."/>
        </authorList>
    </citation>
    <scope>NUCLEOTIDE SEQUENCE</scope>
</reference>
<feature type="domain" description="Dynein heavy chain C-terminal" evidence="1">
    <location>
        <begin position="51"/>
        <end position="343"/>
    </location>
</feature>
<dbReference type="Pfam" id="PF18199">
    <property type="entry name" value="Dynein_C"/>
    <property type="match status" value="1"/>
</dbReference>
<dbReference type="GO" id="GO:0051959">
    <property type="term" value="F:dynein light intermediate chain binding"/>
    <property type="evidence" value="ECO:0007669"/>
    <property type="project" value="InterPro"/>
</dbReference>
<dbReference type="GO" id="GO:0030286">
    <property type="term" value="C:dynein complex"/>
    <property type="evidence" value="ECO:0007669"/>
    <property type="project" value="InterPro"/>
</dbReference>
<dbReference type="FunFam" id="3.10.490.20:FF:000008">
    <property type="entry name" value="dynein heavy chain 2, axonemal"/>
    <property type="match status" value="1"/>
</dbReference>
<dbReference type="Gene3D" id="3.10.490.20">
    <property type="match status" value="1"/>
</dbReference>
<evidence type="ECO:0000313" key="2">
    <source>
        <dbReference type="EMBL" id="CAF4249774.1"/>
    </source>
</evidence>
<gene>
    <name evidence="2" type="ORF">KXQ929_LOCUS42741</name>
</gene>
<proteinExistence type="predicted"/>
<organism evidence="2 3">
    <name type="scientific">Adineta steineri</name>
    <dbReference type="NCBI Taxonomy" id="433720"/>
    <lineage>
        <taxon>Eukaryota</taxon>
        <taxon>Metazoa</taxon>
        <taxon>Spiralia</taxon>
        <taxon>Gnathifera</taxon>
        <taxon>Rotifera</taxon>
        <taxon>Eurotatoria</taxon>
        <taxon>Bdelloidea</taxon>
        <taxon>Adinetida</taxon>
        <taxon>Adinetidae</taxon>
        <taxon>Adineta</taxon>
    </lineage>
</organism>
<sequence length="347" mass="40261">MYYKLSSLPYYYMPRDGTLKVYKDFINSLPTIDHSEAFGQHPNADVTSQIQESKILFDTLLTILPQKSSATTEKQIENEVVKAINEMLKLMPHQIDIETVKKYMLIDTSSLSVVLLQEVERYNSLLSNITIALNDLLKSIKGLVMMSTELDELFKCIYEGRLPYAWQRIYTSLKSLPNWFQDLRQRIKFFNTWVESQRLPTIFWISAFSYPTSFLTAVLQRTARKDQIPIDQLSWEFEVNKTDDKYLSDIDDGVYITGLYLEGANWDRKQGTLCEAQSMELVTLMPTIHFKPVEYKKKLNRSLYIAPCYYSSVRAGSFIIAVELKTGSMPPEHWIKRATALIMNLDN</sequence>
<dbReference type="PANTHER" id="PTHR22878">
    <property type="entry name" value="DYNEIN HEAVY CHAIN 6, AXONEMAL-LIKE-RELATED"/>
    <property type="match status" value="1"/>
</dbReference>
<dbReference type="InterPro" id="IPR026983">
    <property type="entry name" value="DHC"/>
</dbReference>
<dbReference type="PANTHER" id="PTHR22878:SF68">
    <property type="entry name" value="DYNEIN HEAVY CHAIN 6, AXONEMAL-LIKE"/>
    <property type="match status" value="1"/>
</dbReference>
<dbReference type="GO" id="GO:0045505">
    <property type="term" value="F:dynein intermediate chain binding"/>
    <property type="evidence" value="ECO:0007669"/>
    <property type="project" value="InterPro"/>
</dbReference>
<dbReference type="GO" id="GO:0007018">
    <property type="term" value="P:microtubule-based movement"/>
    <property type="evidence" value="ECO:0007669"/>
    <property type="project" value="InterPro"/>
</dbReference>
<protein>
    <recommendedName>
        <fullName evidence="1">Dynein heavy chain C-terminal domain-containing protein</fullName>
    </recommendedName>
</protein>
<dbReference type="InterPro" id="IPR043160">
    <property type="entry name" value="Dynein_C_barrel"/>
</dbReference>
<evidence type="ECO:0000259" key="1">
    <source>
        <dbReference type="Pfam" id="PF18199"/>
    </source>
</evidence>
<dbReference type="EMBL" id="CAJOBB010010724">
    <property type="protein sequence ID" value="CAF4249774.1"/>
    <property type="molecule type" value="Genomic_DNA"/>
</dbReference>